<feature type="domain" description="Tyr recombinase" evidence="4">
    <location>
        <begin position="37"/>
        <end position="172"/>
    </location>
</feature>
<keyword evidence="2 3" id="KW-0238">DNA-binding</keyword>
<feature type="domain" description="Core-binding (CB)" evidence="5">
    <location>
        <begin position="1"/>
        <end position="77"/>
    </location>
</feature>
<proteinExistence type="predicted"/>
<name>A0A9E4NQ97_9GAMM</name>
<dbReference type="SUPFAM" id="SSF56349">
    <property type="entry name" value="DNA breaking-rejoining enzymes"/>
    <property type="match status" value="1"/>
</dbReference>
<dbReference type="AlphaFoldDB" id="A0A9E4NQ97"/>
<protein>
    <submittedName>
        <fullName evidence="6">Phage integrase N-terminal SAM-like domain-containing protein</fullName>
    </submittedName>
</protein>
<sequence>MLLEAVRQRMPLRHYSIRTEKSYIHWIRRFVRFHNRLHPKALGKQEIEDFLTHLAVDRKVSASTQYQAFNAFLLYGSGLRLIVCLRLRVQDIDFILAQIMVRGGKGNKDRYTILPASVTDQLQDHLEKLRTFHSQDLEKGLGRVYLPVALDRKYPSSEPLLIRMTNNRPATR</sequence>
<evidence type="ECO:0000256" key="3">
    <source>
        <dbReference type="PROSITE-ProRule" id="PRU01248"/>
    </source>
</evidence>
<evidence type="ECO:0000259" key="5">
    <source>
        <dbReference type="PROSITE" id="PS51900"/>
    </source>
</evidence>
<keyword evidence="1" id="KW-0229">DNA integration</keyword>
<dbReference type="InterPro" id="IPR010998">
    <property type="entry name" value="Integrase_recombinase_N"/>
</dbReference>
<gene>
    <name evidence="6" type="ORF">JAY77_23145</name>
</gene>
<dbReference type="InterPro" id="IPR004107">
    <property type="entry name" value="Integrase_SAM-like_N"/>
</dbReference>
<accession>A0A9E4NQ97</accession>
<comment type="caution">
    <text evidence="6">The sequence shown here is derived from an EMBL/GenBank/DDBJ whole genome shotgun (WGS) entry which is preliminary data.</text>
</comment>
<dbReference type="Proteomes" id="UP000886674">
    <property type="component" value="Unassembled WGS sequence"/>
</dbReference>
<evidence type="ECO:0000259" key="4">
    <source>
        <dbReference type="PROSITE" id="PS51898"/>
    </source>
</evidence>
<dbReference type="Pfam" id="PF13495">
    <property type="entry name" value="Phage_int_SAM_4"/>
    <property type="match status" value="1"/>
</dbReference>
<dbReference type="GO" id="GO:0003677">
    <property type="term" value="F:DNA binding"/>
    <property type="evidence" value="ECO:0007669"/>
    <property type="project" value="UniProtKB-UniRule"/>
</dbReference>
<dbReference type="InterPro" id="IPR011010">
    <property type="entry name" value="DNA_brk_join_enz"/>
</dbReference>
<evidence type="ECO:0000313" key="6">
    <source>
        <dbReference type="EMBL" id="MCG7981029.1"/>
    </source>
</evidence>
<dbReference type="InterPro" id="IPR002104">
    <property type="entry name" value="Integrase_catalytic"/>
</dbReference>
<dbReference type="EMBL" id="JAEPCR010000186">
    <property type="protein sequence ID" value="MCG7981029.1"/>
    <property type="molecule type" value="Genomic_DNA"/>
</dbReference>
<evidence type="ECO:0000256" key="2">
    <source>
        <dbReference type="ARBA" id="ARBA00023125"/>
    </source>
</evidence>
<dbReference type="GO" id="GO:0006310">
    <property type="term" value="P:DNA recombination"/>
    <property type="evidence" value="ECO:0007669"/>
    <property type="project" value="InterPro"/>
</dbReference>
<dbReference type="PROSITE" id="PS51900">
    <property type="entry name" value="CB"/>
    <property type="match status" value="1"/>
</dbReference>
<dbReference type="PROSITE" id="PS51898">
    <property type="entry name" value="TYR_RECOMBINASE"/>
    <property type="match status" value="1"/>
</dbReference>
<evidence type="ECO:0000313" key="7">
    <source>
        <dbReference type="Proteomes" id="UP000886674"/>
    </source>
</evidence>
<reference evidence="6" key="1">
    <citation type="journal article" date="2021" name="Proc. Natl. Acad. Sci. U.S.A.">
        <title>Global biogeography of chemosynthetic symbionts reveals both localized and globally distributed symbiont groups. .</title>
        <authorList>
            <person name="Osvatic J.T."/>
            <person name="Wilkins L.G.E."/>
            <person name="Leibrecht L."/>
            <person name="Leray M."/>
            <person name="Zauner S."/>
            <person name="Polzin J."/>
            <person name="Camacho Y."/>
            <person name="Gros O."/>
            <person name="van Gils J.A."/>
            <person name="Eisen J.A."/>
            <person name="Petersen J.M."/>
            <person name="Yuen B."/>
        </authorList>
    </citation>
    <scope>NUCLEOTIDE SEQUENCE</scope>
    <source>
        <strain evidence="6">MAGclacostrist055</strain>
    </source>
</reference>
<evidence type="ECO:0000256" key="1">
    <source>
        <dbReference type="ARBA" id="ARBA00022908"/>
    </source>
</evidence>
<dbReference type="Gene3D" id="1.10.150.130">
    <property type="match status" value="1"/>
</dbReference>
<dbReference type="GO" id="GO:0015074">
    <property type="term" value="P:DNA integration"/>
    <property type="evidence" value="ECO:0007669"/>
    <property type="project" value="UniProtKB-KW"/>
</dbReference>
<organism evidence="6 7">
    <name type="scientific">Candidatus Thiodiazotropha taylori</name>
    <dbReference type="NCBI Taxonomy" id="2792791"/>
    <lineage>
        <taxon>Bacteria</taxon>
        <taxon>Pseudomonadati</taxon>
        <taxon>Pseudomonadota</taxon>
        <taxon>Gammaproteobacteria</taxon>
        <taxon>Chromatiales</taxon>
        <taxon>Sedimenticolaceae</taxon>
        <taxon>Candidatus Thiodiazotropha</taxon>
    </lineage>
</organism>
<dbReference type="InterPro" id="IPR044068">
    <property type="entry name" value="CB"/>
</dbReference>